<feature type="coiled-coil region" evidence="4">
    <location>
        <begin position="564"/>
        <end position="640"/>
    </location>
</feature>
<dbReference type="Pfam" id="PF14197">
    <property type="entry name" value="Cep57_CLD_2"/>
    <property type="match status" value="1"/>
</dbReference>
<keyword evidence="4" id="KW-0175">Coiled coil</keyword>
<feature type="compositionally biased region" description="Basic and acidic residues" evidence="5">
    <location>
        <begin position="729"/>
        <end position="747"/>
    </location>
</feature>
<reference evidence="8 9" key="1">
    <citation type="submission" date="2022-09" db="EMBL/GenBank/DDBJ databases">
        <authorList>
            <person name="Palmer J.M."/>
        </authorList>
    </citation>
    <scope>NUCLEOTIDE SEQUENCE [LARGE SCALE GENOMIC DNA]</scope>
    <source>
        <strain evidence="8 9">DSM 7382</strain>
    </source>
</reference>
<evidence type="ECO:0000256" key="2">
    <source>
        <dbReference type="ARBA" id="ARBA00022490"/>
    </source>
</evidence>
<feature type="compositionally biased region" description="Basic and acidic residues" evidence="5">
    <location>
        <begin position="917"/>
        <end position="929"/>
    </location>
</feature>
<keyword evidence="2" id="KW-0963">Cytoplasm</keyword>
<feature type="compositionally biased region" description="Polar residues" evidence="5">
    <location>
        <begin position="343"/>
        <end position="357"/>
    </location>
</feature>
<protein>
    <recommendedName>
        <fullName evidence="10">Cep57 centrosome microtubule-binding domain-containing protein</fullName>
    </recommendedName>
</protein>
<sequence length="1015" mass="113525">MTDAGSGSRDKRRITVQFASVQIQPTSSLPFALFFSRGKPAQARVCTTTPHAFIATPYKKQKTFVYKLRMPARGSAFDFSIAGDALEQHRIQLERNLQQTADISLHLSSTPDESDVELPRHISDPHSHSYSGMASFDIHRSRDGFDADETGHYQPWSMRTGDEEEGIPAYGETLSTVAHHASHLTLTAGLGGRGGGRRDASMSGAEYDPDRPVNAMAAGIASNARRYADMDTTKSKHYPSATIDFDPLVVDDTAELDRIPESRPSNRPTVARSPQSSSSSDSHVPTPQSPRPRLSDALKNATFSPKRPRSVQSTRTTPRSQRIAESRHDSPGYGRHHHGTPGRNRTSQTLSYATSFSRDLPDPVVNVNPPTPSEHQSEGSTFPRMARGITREIEAARRTRPQRDPDADARPYAHSTVRRRDYAQEPPLKEIANQLGGTPRPAMRMTPRNVSRRVHLPDITGLTSAVESPSRVGLKYLGYDAAGEGEVDARILATLGVVQTKIAHLESENSINRRRVRELESELEDCRKEVAKERTKLMDQSTEWRSNARSRNPPREPDINSSRYQEVVEEKKALEALISTLQAHLSRLTTEIADHHNLLEQLQSLQERDSRSLKEKGREVESLRQEVERLSGEVEVLRGVVEEGLKERREVRESSFAGSAHEEEEVDDDVEANKTRHDLAQSTGSSASSKSQASSRPASPFATRQPARPSQQDDTLQQSVNNGAPSFLDLREITRITEEVEERRSERSLTVSHASQSSRSPSHNEDSEELSRSQSSASSHSGEDREVARMTGRVPSGKVVECEAGPSTLPSQRDRDRQPPNSTRERQSRKPSRAAPNDQVREPDLPRVRGTHLERLFYAAPAHDAQTCTVCHQPSNQNRRRRDGEEVVPEWLRNAVKAKRRARDGEDDEGFDEDSDEFQRDARADEREEALPPQTVLVKVLKELEDDFTHYKFIYIELADQYKVIDATSNVAKRNVLAEHLQDVIRVLERKGDQIASLHGLLSFKDKPINSDNNL</sequence>
<dbReference type="PANTHER" id="PTHR19336">
    <property type="entry name" value="UNCHARACTERIZED DUF1167"/>
    <property type="match status" value="1"/>
</dbReference>
<dbReference type="GO" id="GO:0008017">
    <property type="term" value="F:microtubule binding"/>
    <property type="evidence" value="ECO:0007669"/>
    <property type="project" value="InterPro"/>
</dbReference>
<keyword evidence="9" id="KW-1185">Reference proteome</keyword>
<feature type="compositionally biased region" description="Polar residues" evidence="5">
    <location>
        <begin position="538"/>
        <end position="550"/>
    </location>
</feature>
<comment type="subcellular location">
    <subcellularLocation>
        <location evidence="1">Cytoplasm</location>
        <location evidence="1">Cytoskeleton</location>
        <location evidence="1">Microtubule organizing center</location>
    </subcellularLocation>
</comment>
<accession>A0AAW0FSA3</accession>
<dbReference type="EMBL" id="JASBNA010000036">
    <property type="protein sequence ID" value="KAK7682439.1"/>
    <property type="molecule type" value="Genomic_DNA"/>
</dbReference>
<feature type="compositionally biased region" description="Low complexity" evidence="5">
    <location>
        <begin position="273"/>
        <end position="286"/>
    </location>
</feature>
<feature type="compositionally biased region" description="Polar residues" evidence="5">
    <location>
        <begin position="310"/>
        <end position="320"/>
    </location>
</feature>
<evidence type="ECO:0000259" key="7">
    <source>
        <dbReference type="Pfam" id="PF14197"/>
    </source>
</evidence>
<name>A0AAW0FSA3_9APHY</name>
<dbReference type="SUPFAM" id="SSF46579">
    <property type="entry name" value="Prefoldin"/>
    <property type="match status" value="1"/>
</dbReference>
<feature type="compositionally biased region" description="Polar residues" evidence="5">
    <location>
        <begin position="708"/>
        <end position="724"/>
    </location>
</feature>
<evidence type="ECO:0000259" key="6">
    <source>
        <dbReference type="Pfam" id="PF06657"/>
    </source>
</evidence>
<organism evidence="8 9">
    <name type="scientific">Cerrena zonata</name>
    <dbReference type="NCBI Taxonomy" id="2478898"/>
    <lineage>
        <taxon>Eukaryota</taxon>
        <taxon>Fungi</taxon>
        <taxon>Dikarya</taxon>
        <taxon>Basidiomycota</taxon>
        <taxon>Agaricomycotina</taxon>
        <taxon>Agaricomycetes</taxon>
        <taxon>Polyporales</taxon>
        <taxon>Cerrenaceae</taxon>
        <taxon>Cerrena</taxon>
    </lineage>
</organism>
<dbReference type="Pfam" id="PF06657">
    <property type="entry name" value="Cep57_MT_bd"/>
    <property type="match status" value="1"/>
</dbReference>
<dbReference type="PANTHER" id="PTHR19336:SF9">
    <property type="entry name" value="SPINDLE POLE BODY PROTEIN PPC89"/>
    <property type="match status" value="1"/>
</dbReference>
<feature type="region of interest" description="Disordered" evidence="5">
    <location>
        <begin position="869"/>
        <end position="929"/>
    </location>
</feature>
<feature type="domain" description="PPC89 centrosome localisation" evidence="7">
    <location>
        <begin position="574"/>
        <end position="648"/>
    </location>
</feature>
<feature type="compositionally biased region" description="Low complexity" evidence="5">
    <location>
        <begin position="680"/>
        <end position="699"/>
    </location>
</feature>
<dbReference type="Proteomes" id="UP001385951">
    <property type="component" value="Unassembled WGS sequence"/>
</dbReference>
<dbReference type="InterPro" id="IPR024957">
    <property type="entry name" value="Cep57_MT-bd_dom"/>
</dbReference>
<feature type="compositionally biased region" description="Low complexity" evidence="5">
    <location>
        <begin position="748"/>
        <end position="761"/>
    </location>
</feature>
<evidence type="ECO:0000313" key="9">
    <source>
        <dbReference type="Proteomes" id="UP001385951"/>
    </source>
</evidence>
<feature type="domain" description="Cep57 centrosome microtubule-binding" evidence="6">
    <location>
        <begin position="928"/>
        <end position="999"/>
    </location>
</feature>
<feature type="compositionally biased region" description="Basic and acidic residues" evidence="5">
    <location>
        <begin position="389"/>
        <end position="411"/>
    </location>
</feature>
<feature type="region of interest" description="Disordered" evidence="5">
    <location>
        <begin position="534"/>
        <end position="562"/>
    </location>
</feature>
<dbReference type="AlphaFoldDB" id="A0AAW0FSA3"/>
<dbReference type="InterPro" id="IPR051756">
    <property type="entry name" value="Centrosomal_MT-associated"/>
</dbReference>
<feature type="region of interest" description="Disordered" evidence="5">
    <location>
        <begin position="647"/>
        <end position="849"/>
    </location>
</feature>
<feature type="compositionally biased region" description="Basic and acidic residues" evidence="5">
    <location>
        <begin position="812"/>
        <end position="828"/>
    </location>
</feature>
<comment type="caution">
    <text evidence="8">The sequence shown here is derived from an EMBL/GenBank/DDBJ whole genome shotgun (WGS) entry which is preliminary data.</text>
</comment>
<keyword evidence="3" id="KW-0206">Cytoskeleton</keyword>
<feature type="compositionally biased region" description="Basic and acidic residues" evidence="5">
    <location>
        <begin position="839"/>
        <end position="849"/>
    </location>
</feature>
<evidence type="ECO:0000256" key="4">
    <source>
        <dbReference type="SAM" id="Coils"/>
    </source>
</evidence>
<proteinExistence type="predicted"/>
<evidence type="ECO:0000256" key="5">
    <source>
        <dbReference type="SAM" id="MobiDB-lite"/>
    </source>
</evidence>
<evidence type="ECO:0008006" key="10">
    <source>
        <dbReference type="Google" id="ProtNLM"/>
    </source>
</evidence>
<evidence type="ECO:0000256" key="3">
    <source>
        <dbReference type="ARBA" id="ARBA00023212"/>
    </source>
</evidence>
<feature type="region of interest" description="Disordered" evidence="5">
    <location>
        <begin position="188"/>
        <end position="211"/>
    </location>
</feature>
<feature type="compositionally biased region" description="Basic and acidic residues" evidence="5">
    <location>
        <begin position="762"/>
        <end position="771"/>
    </location>
</feature>
<feature type="compositionally biased region" description="Acidic residues" evidence="5">
    <location>
        <begin position="905"/>
        <end position="916"/>
    </location>
</feature>
<dbReference type="GO" id="GO:0005815">
    <property type="term" value="C:microtubule organizing center"/>
    <property type="evidence" value="ECO:0007669"/>
    <property type="project" value="UniProtKB-SubCell"/>
</dbReference>
<evidence type="ECO:0000313" key="8">
    <source>
        <dbReference type="EMBL" id="KAK7682439.1"/>
    </source>
</evidence>
<evidence type="ECO:0000256" key="1">
    <source>
        <dbReference type="ARBA" id="ARBA00004267"/>
    </source>
</evidence>
<feature type="region of interest" description="Disordered" evidence="5">
    <location>
        <begin position="257"/>
        <end position="425"/>
    </location>
</feature>
<gene>
    <name evidence="8" type="ORF">QCA50_014644</name>
</gene>
<dbReference type="InterPro" id="IPR025925">
    <property type="entry name" value="PPC89_CLD"/>
</dbReference>